<evidence type="ECO:0000256" key="1">
    <source>
        <dbReference type="SAM" id="MobiDB-lite"/>
    </source>
</evidence>
<evidence type="ECO:0008006" key="4">
    <source>
        <dbReference type="Google" id="ProtNLM"/>
    </source>
</evidence>
<protein>
    <recommendedName>
        <fullName evidence="4">Mitochondrial F1F0 ATP synthase subunit Atp14</fullName>
    </recommendedName>
</protein>
<proteinExistence type="predicted"/>
<feature type="compositionally biased region" description="Polar residues" evidence="1">
    <location>
        <begin position="91"/>
        <end position="104"/>
    </location>
</feature>
<organism evidence="2 3">
    <name type="scientific">Rhizodiscina lignyota</name>
    <dbReference type="NCBI Taxonomy" id="1504668"/>
    <lineage>
        <taxon>Eukaryota</taxon>
        <taxon>Fungi</taxon>
        <taxon>Dikarya</taxon>
        <taxon>Ascomycota</taxon>
        <taxon>Pezizomycotina</taxon>
        <taxon>Dothideomycetes</taxon>
        <taxon>Pleosporomycetidae</taxon>
        <taxon>Aulographales</taxon>
        <taxon>Rhizodiscinaceae</taxon>
        <taxon>Rhizodiscina</taxon>
    </lineage>
</organism>
<name>A0A9P4IEZ2_9PEZI</name>
<keyword evidence="3" id="KW-1185">Reference proteome</keyword>
<gene>
    <name evidence="2" type="ORF">NA57DRAFT_57884</name>
</gene>
<feature type="region of interest" description="Disordered" evidence="1">
    <location>
        <begin position="56"/>
        <end position="125"/>
    </location>
</feature>
<evidence type="ECO:0000313" key="3">
    <source>
        <dbReference type="Proteomes" id="UP000799772"/>
    </source>
</evidence>
<dbReference type="InterPro" id="IPR019711">
    <property type="entry name" value="ATP_synth_F0_suH"/>
</dbReference>
<feature type="compositionally biased region" description="Acidic residues" evidence="1">
    <location>
        <begin position="108"/>
        <end position="125"/>
    </location>
</feature>
<evidence type="ECO:0000313" key="2">
    <source>
        <dbReference type="EMBL" id="KAF2097292.1"/>
    </source>
</evidence>
<accession>A0A9P4IEZ2</accession>
<dbReference type="OrthoDB" id="274752at2759"/>
<dbReference type="AlphaFoldDB" id="A0A9P4IEZ2"/>
<dbReference type="Proteomes" id="UP000799772">
    <property type="component" value="Unassembled WGS sequence"/>
</dbReference>
<dbReference type="EMBL" id="ML978128">
    <property type="protein sequence ID" value="KAF2097292.1"/>
    <property type="molecule type" value="Genomic_DNA"/>
</dbReference>
<dbReference type="Pfam" id="PF10775">
    <property type="entry name" value="ATP_sub_h"/>
    <property type="match status" value="1"/>
</dbReference>
<comment type="caution">
    <text evidence="2">The sequence shown here is derived from an EMBL/GenBank/DDBJ whole genome shotgun (WGS) entry which is preliminary data.</text>
</comment>
<dbReference type="PANTHER" id="PTHR28207:SF1">
    <property type="entry name" value="ATP SYNTHASE SUBUNIT H, MITOCHONDRIAL"/>
    <property type="match status" value="1"/>
</dbReference>
<dbReference type="GO" id="GO:0046933">
    <property type="term" value="F:proton-transporting ATP synthase activity, rotational mechanism"/>
    <property type="evidence" value="ECO:0007669"/>
    <property type="project" value="TreeGrafter"/>
</dbReference>
<reference evidence="2" key="1">
    <citation type="journal article" date="2020" name="Stud. Mycol.">
        <title>101 Dothideomycetes genomes: a test case for predicting lifestyles and emergence of pathogens.</title>
        <authorList>
            <person name="Haridas S."/>
            <person name="Albert R."/>
            <person name="Binder M."/>
            <person name="Bloem J."/>
            <person name="Labutti K."/>
            <person name="Salamov A."/>
            <person name="Andreopoulos B."/>
            <person name="Baker S."/>
            <person name="Barry K."/>
            <person name="Bills G."/>
            <person name="Bluhm B."/>
            <person name="Cannon C."/>
            <person name="Castanera R."/>
            <person name="Culley D."/>
            <person name="Daum C."/>
            <person name="Ezra D."/>
            <person name="Gonzalez J."/>
            <person name="Henrissat B."/>
            <person name="Kuo A."/>
            <person name="Liang C."/>
            <person name="Lipzen A."/>
            <person name="Lutzoni F."/>
            <person name="Magnuson J."/>
            <person name="Mondo S."/>
            <person name="Nolan M."/>
            <person name="Ohm R."/>
            <person name="Pangilinan J."/>
            <person name="Park H.-J."/>
            <person name="Ramirez L."/>
            <person name="Alfaro M."/>
            <person name="Sun H."/>
            <person name="Tritt A."/>
            <person name="Yoshinaga Y."/>
            <person name="Zwiers L.-H."/>
            <person name="Turgeon B."/>
            <person name="Goodwin S."/>
            <person name="Spatafora J."/>
            <person name="Crous P."/>
            <person name="Grigoriev I."/>
        </authorList>
    </citation>
    <scope>NUCLEOTIDE SEQUENCE</scope>
    <source>
        <strain evidence="2">CBS 133067</strain>
    </source>
</reference>
<sequence>MFQSSLRASRSAVLRVARQQQATLSRRTLIIPTAVRQAELVQDMYLRELKNYKQPTVKATDSEGHVQKFTMPKPPTSPEEGDIANELKAYESQQVEVEGQSSTGAPPVEEDWFEEEPEEEAAGHH</sequence>
<dbReference type="PANTHER" id="PTHR28207">
    <property type="entry name" value="ATP SYNTHASE SUBUNIT H, MITOCHONDRIAL"/>
    <property type="match status" value="1"/>
</dbReference>